<dbReference type="InterPro" id="IPR050396">
    <property type="entry name" value="Glycosyltr_51/Transpeptidase"/>
</dbReference>
<evidence type="ECO:0000256" key="1">
    <source>
        <dbReference type="ARBA" id="ARBA00022676"/>
    </source>
</evidence>
<dbReference type="PANTHER" id="PTHR32282">
    <property type="entry name" value="BINDING PROTEIN TRANSPEPTIDASE, PUTATIVE-RELATED"/>
    <property type="match status" value="1"/>
</dbReference>
<keyword evidence="2" id="KW-0808">Transferase</keyword>
<gene>
    <name evidence="4" type="ORF">ACFOWZ_45085</name>
</gene>
<feature type="domain" description="Penicillin-binding protein transpeptidase" evidence="3">
    <location>
        <begin position="117"/>
        <end position="375"/>
    </location>
</feature>
<comment type="caution">
    <text evidence="4">The sequence shown here is derived from an EMBL/GenBank/DDBJ whole genome shotgun (WGS) entry which is preliminary data.</text>
</comment>
<reference evidence="5" key="1">
    <citation type="journal article" date="2019" name="Int. J. Syst. Evol. Microbiol.">
        <title>The Global Catalogue of Microorganisms (GCM) 10K type strain sequencing project: providing services to taxonomists for standard genome sequencing and annotation.</title>
        <authorList>
            <consortium name="The Broad Institute Genomics Platform"/>
            <consortium name="The Broad Institute Genome Sequencing Center for Infectious Disease"/>
            <person name="Wu L."/>
            <person name="Ma J."/>
        </authorList>
    </citation>
    <scope>NUCLEOTIDE SEQUENCE [LARGE SCALE GENOMIC DNA]</scope>
    <source>
        <strain evidence="5">CGMCC 4.7405</strain>
    </source>
</reference>
<dbReference type="EMBL" id="JBHRZI010000057">
    <property type="protein sequence ID" value="MFC3898687.1"/>
    <property type="molecule type" value="Genomic_DNA"/>
</dbReference>
<name>A0ABV8C9D5_9PSEU</name>
<dbReference type="SUPFAM" id="SSF56601">
    <property type="entry name" value="beta-lactamase/transpeptidase-like"/>
    <property type="match status" value="1"/>
</dbReference>
<accession>A0ABV8C9D5</accession>
<protein>
    <submittedName>
        <fullName evidence="4">Penicillin-binding transpeptidase domain-containing protein</fullName>
    </submittedName>
</protein>
<dbReference type="InterPro" id="IPR001460">
    <property type="entry name" value="PCN-bd_Tpept"/>
</dbReference>
<sequence length="407" mass="42433">MKRLLPVLGALVLVGAVVAVVVWQRPDVAPPPPPRKDFVVQYADGSPMYSSKDGEPKSPLVQQVLAELRQQVSILPDQLRQVGGVVATTVDPKAQAAGTSAVEAIAKAQPGTLLYSLTAVDPATGGVVAYVPGTDSAVDYAGGVLKEPGSAFFPIGVVAGLQAGVKLDRAFDGRAPRNFYGVAVTDKAECGERCTVRDALVKSSNVAMYDLVVNEAGITKTVTAARQAGVPESVVLKDVTKKLLVGEDGGTPNAGVGIGSSLAAMRPLDLTTVYATFAAEGTHRRTHFIAKVTGESGDLLYRAVDAATSAFDADPARSKEISTQVTTVLKESTQCPGAVCRAGQYEWGQSAETKHAWTVGYTDRMAVTVMVGNADDAKPAQDAAGVPISGAGLPRTIWQKFVEQLQS</sequence>
<evidence type="ECO:0000313" key="5">
    <source>
        <dbReference type="Proteomes" id="UP001595690"/>
    </source>
</evidence>
<keyword evidence="1" id="KW-0328">Glycosyltransferase</keyword>
<keyword evidence="5" id="KW-1185">Reference proteome</keyword>
<evidence type="ECO:0000313" key="4">
    <source>
        <dbReference type="EMBL" id="MFC3898687.1"/>
    </source>
</evidence>
<dbReference type="InterPro" id="IPR012338">
    <property type="entry name" value="Beta-lactam/transpept-like"/>
</dbReference>
<dbReference type="Proteomes" id="UP001595690">
    <property type="component" value="Unassembled WGS sequence"/>
</dbReference>
<organism evidence="4 5">
    <name type="scientific">Lentzea rhizosphaerae</name>
    <dbReference type="NCBI Taxonomy" id="2041025"/>
    <lineage>
        <taxon>Bacteria</taxon>
        <taxon>Bacillati</taxon>
        <taxon>Actinomycetota</taxon>
        <taxon>Actinomycetes</taxon>
        <taxon>Pseudonocardiales</taxon>
        <taxon>Pseudonocardiaceae</taxon>
        <taxon>Lentzea</taxon>
    </lineage>
</organism>
<dbReference type="PANTHER" id="PTHR32282:SF34">
    <property type="entry name" value="PENICILLIN-BINDING PROTEIN 1A"/>
    <property type="match status" value="1"/>
</dbReference>
<evidence type="ECO:0000256" key="2">
    <source>
        <dbReference type="ARBA" id="ARBA00022679"/>
    </source>
</evidence>
<dbReference type="Gene3D" id="3.40.710.10">
    <property type="entry name" value="DD-peptidase/beta-lactamase superfamily"/>
    <property type="match status" value="1"/>
</dbReference>
<dbReference type="RefSeq" id="WP_382380401.1">
    <property type="nucleotide sequence ID" value="NZ_JBHRZI010000057.1"/>
</dbReference>
<dbReference type="Pfam" id="PF00905">
    <property type="entry name" value="Transpeptidase"/>
    <property type="match status" value="1"/>
</dbReference>
<evidence type="ECO:0000259" key="3">
    <source>
        <dbReference type="Pfam" id="PF00905"/>
    </source>
</evidence>
<proteinExistence type="predicted"/>